<dbReference type="SUPFAM" id="SSF141571">
    <property type="entry name" value="Pentapeptide repeat-like"/>
    <property type="match status" value="2"/>
</dbReference>
<dbReference type="EMBL" id="CABPSN010000008">
    <property type="protein sequence ID" value="VVE44775.1"/>
    <property type="molecule type" value="Genomic_DNA"/>
</dbReference>
<keyword evidence="4" id="KW-1185">Reference proteome</keyword>
<dbReference type="RefSeq" id="WP_174990229.1">
    <property type="nucleotide sequence ID" value="NZ_CABPSN010000008.1"/>
</dbReference>
<proteinExistence type="predicted"/>
<accession>A0A5E4Y915</accession>
<dbReference type="PANTHER" id="PTHR47485">
    <property type="entry name" value="THYLAKOID LUMENAL 17.4 KDA PROTEIN, CHLOROPLASTIC"/>
    <property type="match status" value="1"/>
</dbReference>
<dbReference type="Pfam" id="PF00805">
    <property type="entry name" value="Pentapeptide"/>
    <property type="match status" value="2"/>
</dbReference>
<dbReference type="PANTHER" id="PTHR47485:SF1">
    <property type="entry name" value="THYLAKOID LUMENAL 17.4 KDA PROTEIN, CHLOROPLASTIC"/>
    <property type="match status" value="1"/>
</dbReference>
<gene>
    <name evidence="3" type="primary">pipB2</name>
    <name evidence="3" type="ORF">PAQ31011_04360</name>
</gene>
<evidence type="ECO:0000256" key="2">
    <source>
        <dbReference type="SAM" id="MobiDB-lite"/>
    </source>
</evidence>
<keyword evidence="1" id="KW-0677">Repeat</keyword>
<evidence type="ECO:0000313" key="4">
    <source>
        <dbReference type="Proteomes" id="UP000366819"/>
    </source>
</evidence>
<dbReference type="InterPro" id="IPR001646">
    <property type="entry name" value="5peptide_repeat"/>
</dbReference>
<reference evidence="3 4" key="1">
    <citation type="submission" date="2019-08" db="EMBL/GenBank/DDBJ databases">
        <authorList>
            <person name="Peeters C."/>
        </authorList>
    </citation>
    <scope>NUCLEOTIDE SEQUENCE [LARGE SCALE GENOMIC DNA]</scope>
    <source>
        <strain evidence="3 4">LMG 31011</strain>
    </source>
</reference>
<dbReference type="Gene3D" id="2.160.20.80">
    <property type="entry name" value="E3 ubiquitin-protein ligase SopA"/>
    <property type="match status" value="2"/>
</dbReference>
<dbReference type="Proteomes" id="UP000366819">
    <property type="component" value="Unassembled WGS sequence"/>
</dbReference>
<evidence type="ECO:0000313" key="3">
    <source>
        <dbReference type="EMBL" id="VVE44775.1"/>
    </source>
</evidence>
<feature type="region of interest" description="Disordered" evidence="2">
    <location>
        <begin position="1"/>
        <end position="47"/>
    </location>
</feature>
<name>A0A5E4Y915_9BURK</name>
<organism evidence="3 4">
    <name type="scientific">Pandoraea aquatica</name>
    <dbReference type="NCBI Taxonomy" id="2508290"/>
    <lineage>
        <taxon>Bacteria</taxon>
        <taxon>Pseudomonadati</taxon>
        <taxon>Pseudomonadota</taxon>
        <taxon>Betaproteobacteria</taxon>
        <taxon>Burkholderiales</taxon>
        <taxon>Burkholderiaceae</taxon>
        <taxon>Pandoraea</taxon>
    </lineage>
</organism>
<evidence type="ECO:0000256" key="1">
    <source>
        <dbReference type="ARBA" id="ARBA00022737"/>
    </source>
</evidence>
<protein>
    <submittedName>
        <fullName evidence="3">Secreted effector protein PipB2</fullName>
    </submittedName>
</protein>
<dbReference type="AlphaFoldDB" id="A0A5E4Y915"/>
<sequence length="948" mass="102541">MWSQSAVTRGEHTPAGASASPPSERVEGGANGHGDLPSFSQNSPDEAPPEALRYAILRADASERRAIARLVAWVAHALAQDARLRDRMGSIERLCVTADATRGDLPFDKAALTQVWSTRYSHLLHDARAGDIARDMVAWCAASGDSHARAPQWHWLPPMDVIPFDRAVSANLPIREWPASVLSVALTLTNLRGAVLPDLSLSNGDLRGVHAPGAQFGGGQFNGTAWSGASLRGAGFAYSHQVDADFERTDLRDACFRAAVLSGTRFLCADLRGANFLHAVMSGADLGATRCQGVTFERTRLDDAAFYRARLHRACFTNGTARRMVLVGARARESRWASVTMSYGRACGADLRGAEFRRCDLVAWDARGAKLNGALFESCDMRRARFCGTSLKRVRVGPDCDLSATQWQNARLRLDGAWLRRLTPSELDPVVKSWMTFPVDQPAMRADVFLQLLNALCHRSALSVASNACDAADALDDASPSLHRLPEHVRRSDWLGRLLAAPGEKGGLADHGRFATLRAQWLARKLDALKDMRLTRDEASWATGALLGTLHRGCVTMPPEAIWQYAGAICQTLYWAEAGMGDVSDADTSALRAAWFGVIPAQVHVALSADGINALDPAYLVWIGADGEVAARLPKSLIESVLGSASAGQPKEGDIGFACESLPGWQWMGTRVVARDMTTLEDYVPGTMRQLQGLLRAFGCLAGLWPVARPLDAFVRLTARWLGQEGAVRADAACHGVWPARAMVDEVPAAMPSAELRPAERLDALVRASSSPSHVRLQSSGHTDIAEVFHEHPVSASDSGVTLGISTSRRIRLTSLAAGLAWLATQPEWYVAIPTVDADRSSADGTRLVCRRYALAVLNETMTGDAVWRLLPEAIALRECLSNDATSSGQLAERLTQWLTCPEIAGLPGLTQACAQTLPWYWAIRFPLPAHAIGRASRTEALPAVTHR</sequence>